<sequence>MRRREVAISIAAVVLLWAGFAYDLTRPVDARGYHRTVLQVAEAAQDATQTGRLTGEQQLAGNVTGPFARAAFDDASRALAGAQQQFAGQGPPDRASAELRDRLTPLLADSVLALGDTARSATDPDRHRPGREGGQRGAPVGGPRVAARPAAGVLAARPPDRPYPGSPP</sequence>
<accession>A0A919W7X7</accession>
<dbReference type="RefSeq" id="WP_213006826.1">
    <property type="nucleotide sequence ID" value="NZ_BOQN01000038.1"/>
</dbReference>
<feature type="region of interest" description="Disordered" evidence="1">
    <location>
        <begin position="81"/>
        <end position="101"/>
    </location>
</feature>
<feature type="compositionally biased region" description="Low complexity" evidence="1">
    <location>
        <begin position="81"/>
        <end position="90"/>
    </location>
</feature>
<proteinExistence type="predicted"/>
<protein>
    <submittedName>
        <fullName evidence="2">Uncharacterized protein</fullName>
    </submittedName>
</protein>
<evidence type="ECO:0000313" key="3">
    <source>
        <dbReference type="Proteomes" id="UP000677082"/>
    </source>
</evidence>
<comment type="caution">
    <text evidence="2">The sequence shown here is derived from an EMBL/GenBank/DDBJ whole genome shotgun (WGS) entry which is preliminary data.</text>
</comment>
<gene>
    <name evidence="2" type="ORF">Ato02nite_027140</name>
</gene>
<keyword evidence="3" id="KW-1185">Reference proteome</keyword>
<feature type="region of interest" description="Disordered" evidence="1">
    <location>
        <begin position="114"/>
        <end position="168"/>
    </location>
</feature>
<evidence type="ECO:0000256" key="1">
    <source>
        <dbReference type="SAM" id="MobiDB-lite"/>
    </source>
</evidence>
<dbReference type="EMBL" id="BOQN01000038">
    <property type="protein sequence ID" value="GIM90921.1"/>
    <property type="molecule type" value="Genomic_DNA"/>
</dbReference>
<name>A0A919W7X7_9ACTN</name>
<reference evidence="2 3" key="1">
    <citation type="submission" date="2021-03" db="EMBL/GenBank/DDBJ databases">
        <title>Whole genome shotgun sequence of Actinoplanes toevensis NBRC 105298.</title>
        <authorList>
            <person name="Komaki H."/>
            <person name="Tamura T."/>
        </authorList>
    </citation>
    <scope>NUCLEOTIDE SEQUENCE [LARGE SCALE GENOMIC DNA]</scope>
    <source>
        <strain evidence="2 3">NBRC 105298</strain>
    </source>
</reference>
<feature type="compositionally biased region" description="Basic and acidic residues" evidence="1">
    <location>
        <begin position="122"/>
        <end position="134"/>
    </location>
</feature>
<dbReference type="Proteomes" id="UP000677082">
    <property type="component" value="Unassembled WGS sequence"/>
</dbReference>
<feature type="compositionally biased region" description="Low complexity" evidence="1">
    <location>
        <begin position="141"/>
        <end position="157"/>
    </location>
</feature>
<organism evidence="2 3">
    <name type="scientific">Paractinoplanes toevensis</name>
    <dbReference type="NCBI Taxonomy" id="571911"/>
    <lineage>
        <taxon>Bacteria</taxon>
        <taxon>Bacillati</taxon>
        <taxon>Actinomycetota</taxon>
        <taxon>Actinomycetes</taxon>
        <taxon>Micromonosporales</taxon>
        <taxon>Micromonosporaceae</taxon>
        <taxon>Paractinoplanes</taxon>
    </lineage>
</organism>
<dbReference type="AlphaFoldDB" id="A0A919W7X7"/>
<evidence type="ECO:0000313" key="2">
    <source>
        <dbReference type="EMBL" id="GIM90921.1"/>
    </source>
</evidence>